<evidence type="ECO:0000313" key="2">
    <source>
        <dbReference type="EMBL" id="MBB4929831.1"/>
    </source>
</evidence>
<accession>A0A7W7REA4</accession>
<dbReference type="AlphaFoldDB" id="A0A7W7REA4"/>
<feature type="region of interest" description="Disordered" evidence="1">
    <location>
        <begin position="1"/>
        <end position="21"/>
    </location>
</feature>
<name>A0A7W7REA4_9ACTN</name>
<dbReference type="EMBL" id="JACHJT010000001">
    <property type="protein sequence ID" value="MBB4929831.1"/>
    <property type="molecule type" value="Genomic_DNA"/>
</dbReference>
<proteinExistence type="predicted"/>
<gene>
    <name evidence="2" type="ORF">F4561_000651</name>
</gene>
<dbReference type="SUPFAM" id="SSF48452">
    <property type="entry name" value="TPR-like"/>
    <property type="match status" value="1"/>
</dbReference>
<sequence length="718" mass="78720">MHVHNHQPSHVPRQLPPLSEGIVDRDRQRAEIGAVVARVGTTGRPVLLVVHGSYGSGRTTLALDRINEFVGRFDHGQVYAEFGGIGPGNATDPGAVIDDFLHEMNVDLSEIKHDEKAKHKRFRSLTANRRILFFLEDVVSASQVWTLVPNSPDAMVVATSTSAARLSGLRRDAEMIEVSPMDDAHIREVLVSRVGGDDPRPAAEPRAMDALVRLCGGLPLLAVLSADRLAADAGKSVAALVEEVREHGASRALEPHKDEELPSLRPFLDASYANLTGEEARIYRAMGTHPVPEADVWLVAGLLGTDLKSAERPLANLVRVGLMVNLPGHRYRLREPFHFHKHAADMAHDDASAAERSAARDWFARYYLAGAHAAGERLNLRARYGDLPPGLDGIALPDFTGTLCDAGYGLRDAELKAPDDPPPARWVRDTLPAVIGLARQAVENAGTAAGPHGWVYRVAMATDWFFRAHGHTTERFELVELGVHDARACGDAGAVAYLNLQWGLAYYDHEEHANALAKFEQALEWALELDDRDADTWYPMGAALEGVGLATWRLGRPADALASLRRSYEYFVRLDRARSLGLSLMHQGAVRTDLGHPDEALAFLERSRAAFLRLAAEGRRDQVNEAKVLLRVSAALILAGRRGEAADAAERARRVFRSLGRPLEEGQALEARAGTEADPRERARRLRAAREHFAGNQFAKAVERVDEKLAELDDQEDG</sequence>
<dbReference type="SUPFAM" id="SSF52540">
    <property type="entry name" value="P-loop containing nucleoside triphosphate hydrolases"/>
    <property type="match status" value="1"/>
</dbReference>
<comment type="caution">
    <text evidence="2">The sequence shown here is derived from an EMBL/GenBank/DDBJ whole genome shotgun (WGS) entry which is preliminary data.</text>
</comment>
<dbReference type="Gene3D" id="3.40.50.300">
    <property type="entry name" value="P-loop containing nucleotide triphosphate hydrolases"/>
    <property type="match status" value="1"/>
</dbReference>
<organism evidence="2 3">
    <name type="scientific">Lipingzhangella halophila</name>
    <dbReference type="NCBI Taxonomy" id="1783352"/>
    <lineage>
        <taxon>Bacteria</taxon>
        <taxon>Bacillati</taxon>
        <taxon>Actinomycetota</taxon>
        <taxon>Actinomycetes</taxon>
        <taxon>Streptosporangiales</taxon>
        <taxon>Nocardiopsidaceae</taxon>
        <taxon>Lipingzhangella</taxon>
    </lineage>
</organism>
<evidence type="ECO:0000313" key="3">
    <source>
        <dbReference type="Proteomes" id="UP000523007"/>
    </source>
</evidence>
<reference evidence="2 3" key="1">
    <citation type="submission" date="2020-08" db="EMBL/GenBank/DDBJ databases">
        <title>Sequencing the genomes of 1000 actinobacteria strains.</title>
        <authorList>
            <person name="Klenk H.-P."/>
        </authorList>
    </citation>
    <scope>NUCLEOTIDE SEQUENCE [LARGE SCALE GENOMIC DNA]</scope>
    <source>
        <strain evidence="2 3">DSM 102030</strain>
    </source>
</reference>
<evidence type="ECO:0000256" key="1">
    <source>
        <dbReference type="SAM" id="MobiDB-lite"/>
    </source>
</evidence>
<dbReference type="InterPro" id="IPR027417">
    <property type="entry name" value="P-loop_NTPase"/>
</dbReference>
<protein>
    <submittedName>
        <fullName evidence="2">Tetratricopeptide (TPR) repeat protein</fullName>
    </submittedName>
</protein>
<dbReference type="Gene3D" id="1.25.40.10">
    <property type="entry name" value="Tetratricopeptide repeat domain"/>
    <property type="match status" value="1"/>
</dbReference>
<dbReference type="GO" id="GO:0043531">
    <property type="term" value="F:ADP binding"/>
    <property type="evidence" value="ECO:0007669"/>
    <property type="project" value="InterPro"/>
</dbReference>
<dbReference type="InterPro" id="IPR011990">
    <property type="entry name" value="TPR-like_helical_dom_sf"/>
</dbReference>
<dbReference type="Proteomes" id="UP000523007">
    <property type="component" value="Unassembled WGS sequence"/>
</dbReference>
<dbReference type="RefSeq" id="WP_184574610.1">
    <property type="nucleotide sequence ID" value="NZ_JACHJT010000001.1"/>
</dbReference>
<keyword evidence="3" id="KW-1185">Reference proteome</keyword>